<feature type="transmembrane region" description="Helical" evidence="1">
    <location>
        <begin position="349"/>
        <end position="367"/>
    </location>
</feature>
<reference evidence="2" key="1">
    <citation type="submission" date="2022-04" db="EMBL/GenBank/DDBJ databases">
        <authorList>
            <person name="Liu G."/>
        </authorList>
    </citation>
    <scope>NUCLEOTIDE SEQUENCE</scope>
    <source>
        <strain evidence="2">RG22</strain>
    </source>
</reference>
<dbReference type="EMBL" id="CP096574">
    <property type="protein sequence ID" value="UPU34413.1"/>
    <property type="molecule type" value="Genomic_DNA"/>
</dbReference>
<dbReference type="Proteomes" id="UP000831485">
    <property type="component" value="Chromosome"/>
</dbReference>
<feature type="transmembrane region" description="Helical" evidence="1">
    <location>
        <begin position="266"/>
        <end position="287"/>
    </location>
</feature>
<keyword evidence="1" id="KW-0812">Transmembrane</keyword>
<gene>
    <name evidence="2" type="ORF">M1B72_13230</name>
</gene>
<feature type="transmembrane region" description="Helical" evidence="1">
    <location>
        <begin position="101"/>
        <end position="118"/>
    </location>
</feature>
<dbReference type="RefSeq" id="WP_183347416.1">
    <property type="nucleotide sequence ID" value="NZ_BLXY01000003.1"/>
</dbReference>
<evidence type="ECO:0000313" key="3">
    <source>
        <dbReference type="Proteomes" id="UP000831485"/>
    </source>
</evidence>
<evidence type="ECO:0000256" key="1">
    <source>
        <dbReference type="SAM" id="Phobius"/>
    </source>
</evidence>
<sequence>MDLKKVVSTFPPQILTAAFAAVCGFVTFKLLAYHLNLVLFPWPIQLRETANLLSTSLLLKGGNPYALVNQPLYTNVYGLLYNLVTYPVAALFGPTLAVHKSVAGVFTLGCCLVTYWMLRGGGVTRTLSWSGSLVVYIALLVGKTSLAEPDSLGLFFYLLTIAIAVRCNFSRWGLAASGLAGIAGFYTKPYFILGIPLVAFYLVLFVNRKKGILYTIGTASAFILSAVAVSALCETYFYNTFLIHRNVAGKDVNLMLMQWATFGRQLTEVLAALSIAVCAMALSVLAARRGRVGAPAADGQGKSPLSPLRKGGDVRPLSPHWMEETLTPRNSLMNLGHGGDVPGTGQSPVIVSLPLFALVLVACVFTFKLGLHDGAYMTYLYQLVAPLFVLSVFPLLDRAGAWSYLILPLLALNLLRTSAAYSDLDNAFGPKDRANWEKAATYVSSHRNVLNSAAVAPLLFAQGKPLYDSGQSQYFSCGLEQPPPFGFLFPRVEEVRGQSARYREDIVAAIKAKKFDLLMLDRSFSKWIAPEELFPQYYTHRDVVTLYMPHMGYHWQIDIWEPKQ</sequence>
<accession>A0ABY4L8U0</accession>
<feature type="transmembrane region" description="Helical" evidence="1">
    <location>
        <begin position="190"/>
        <end position="206"/>
    </location>
</feature>
<feature type="transmembrane region" description="Helical" evidence="1">
    <location>
        <begin position="212"/>
        <end position="237"/>
    </location>
</feature>
<evidence type="ECO:0000313" key="2">
    <source>
        <dbReference type="EMBL" id="UPU34413.1"/>
    </source>
</evidence>
<name>A0ABY4L8U0_9BACT</name>
<feature type="transmembrane region" description="Helical" evidence="1">
    <location>
        <begin position="127"/>
        <end position="146"/>
    </location>
</feature>
<keyword evidence="3" id="KW-1185">Reference proteome</keyword>
<feature type="transmembrane region" description="Helical" evidence="1">
    <location>
        <begin position="12"/>
        <end position="33"/>
    </location>
</feature>
<keyword evidence="1" id="KW-0472">Membrane</keyword>
<evidence type="ECO:0008006" key="4">
    <source>
        <dbReference type="Google" id="ProtNLM"/>
    </source>
</evidence>
<organism evidence="2 3">
    <name type="scientific">Geomonas paludis</name>
    <dbReference type="NCBI Taxonomy" id="2740185"/>
    <lineage>
        <taxon>Bacteria</taxon>
        <taxon>Pseudomonadati</taxon>
        <taxon>Thermodesulfobacteriota</taxon>
        <taxon>Desulfuromonadia</taxon>
        <taxon>Geobacterales</taxon>
        <taxon>Geobacteraceae</taxon>
        <taxon>Geomonas</taxon>
    </lineage>
</organism>
<keyword evidence="1" id="KW-1133">Transmembrane helix</keyword>
<proteinExistence type="predicted"/>
<feature type="transmembrane region" description="Helical" evidence="1">
    <location>
        <begin position="379"/>
        <end position="396"/>
    </location>
</feature>
<protein>
    <recommendedName>
        <fullName evidence="4">Glycosyltransferase RgtA/B/C/D-like domain-containing protein</fullName>
    </recommendedName>
</protein>